<dbReference type="OrthoDB" id="6192457at2759"/>
<dbReference type="AlphaFoldDB" id="A0A8B6DFB3"/>
<proteinExistence type="predicted"/>
<name>A0A8B6DFB3_MYTGA</name>
<reference evidence="2" key="1">
    <citation type="submission" date="2018-11" db="EMBL/GenBank/DDBJ databases">
        <authorList>
            <person name="Alioto T."/>
            <person name="Alioto T."/>
        </authorList>
    </citation>
    <scope>NUCLEOTIDE SEQUENCE</scope>
</reference>
<comment type="caution">
    <text evidence="2">The sequence shown here is derived from an EMBL/GenBank/DDBJ whole genome shotgun (WGS) entry which is preliminary data.</text>
</comment>
<sequence>MKTSVAVVILLVCLSGMMINLTEGGIKITCQSGGCPINRLCNLCCDRLQKGCTGGKCVRRNPWDLLKLKCQCDCPKPWYRDSNYPCMINVTFVKEFQLMCINRKFLFS</sequence>
<dbReference type="Proteomes" id="UP000596742">
    <property type="component" value="Unassembled WGS sequence"/>
</dbReference>
<keyword evidence="3" id="KW-1185">Reference proteome</keyword>
<gene>
    <name evidence="2" type="ORF">MGAL_10B028754</name>
</gene>
<accession>A0A8B6DFB3</accession>
<feature type="chain" id="PRO_5032876358" evidence="1">
    <location>
        <begin position="25"/>
        <end position="108"/>
    </location>
</feature>
<evidence type="ECO:0000256" key="1">
    <source>
        <dbReference type="SAM" id="SignalP"/>
    </source>
</evidence>
<evidence type="ECO:0000313" key="2">
    <source>
        <dbReference type="EMBL" id="VDI18754.1"/>
    </source>
</evidence>
<dbReference type="EMBL" id="UYJE01003375">
    <property type="protein sequence ID" value="VDI18754.1"/>
    <property type="molecule type" value="Genomic_DNA"/>
</dbReference>
<keyword evidence="1" id="KW-0732">Signal</keyword>
<feature type="signal peptide" evidence="1">
    <location>
        <begin position="1"/>
        <end position="24"/>
    </location>
</feature>
<evidence type="ECO:0000313" key="3">
    <source>
        <dbReference type="Proteomes" id="UP000596742"/>
    </source>
</evidence>
<organism evidence="2 3">
    <name type="scientific">Mytilus galloprovincialis</name>
    <name type="common">Mediterranean mussel</name>
    <dbReference type="NCBI Taxonomy" id="29158"/>
    <lineage>
        <taxon>Eukaryota</taxon>
        <taxon>Metazoa</taxon>
        <taxon>Spiralia</taxon>
        <taxon>Lophotrochozoa</taxon>
        <taxon>Mollusca</taxon>
        <taxon>Bivalvia</taxon>
        <taxon>Autobranchia</taxon>
        <taxon>Pteriomorphia</taxon>
        <taxon>Mytilida</taxon>
        <taxon>Mytiloidea</taxon>
        <taxon>Mytilidae</taxon>
        <taxon>Mytilinae</taxon>
        <taxon>Mytilus</taxon>
    </lineage>
</organism>
<protein>
    <submittedName>
        <fullName evidence="2">Uncharacterized protein</fullName>
    </submittedName>
</protein>